<sequence length="120" mass="13553">MYRETFARQSPPSIRIIILWRLTLKRNTRGERLMHAGGSSICLPAGAGPKEKYGSTTLEDRSARRDESTTTIAFRARARRGRPLDDRRGDANDCNCQRRATGIETDGGGREQKEKTEEDE</sequence>
<evidence type="ECO:0000313" key="3">
    <source>
        <dbReference type="WBParaSite" id="PSAMB.scaffold5655size11181.g27037.t1"/>
    </source>
</evidence>
<feature type="compositionally biased region" description="Basic and acidic residues" evidence="1">
    <location>
        <begin position="82"/>
        <end position="91"/>
    </location>
</feature>
<proteinExistence type="predicted"/>
<reference evidence="3" key="1">
    <citation type="submission" date="2022-11" db="UniProtKB">
        <authorList>
            <consortium name="WormBaseParasite"/>
        </authorList>
    </citation>
    <scope>IDENTIFICATION</scope>
</reference>
<dbReference type="WBParaSite" id="PSAMB.scaffold5655size11181.g27037.t1">
    <property type="protein sequence ID" value="PSAMB.scaffold5655size11181.g27037.t1"/>
    <property type="gene ID" value="PSAMB.scaffold5655size11181.g27037"/>
</dbReference>
<accession>A0A914X1Q7</accession>
<keyword evidence="2" id="KW-1185">Reference proteome</keyword>
<protein>
    <submittedName>
        <fullName evidence="3">Uncharacterized protein</fullName>
    </submittedName>
</protein>
<feature type="compositionally biased region" description="Basic and acidic residues" evidence="1">
    <location>
        <begin position="49"/>
        <end position="68"/>
    </location>
</feature>
<evidence type="ECO:0000256" key="1">
    <source>
        <dbReference type="SAM" id="MobiDB-lite"/>
    </source>
</evidence>
<dbReference type="Proteomes" id="UP000887566">
    <property type="component" value="Unplaced"/>
</dbReference>
<organism evidence="2 3">
    <name type="scientific">Plectus sambesii</name>
    <dbReference type="NCBI Taxonomy" id="2011161"/>
    <lineage>
        <taxon>Eukaryota</taxon>
        <taxon>Metazoa</taxon>
        <taxon>Ecdysozoa</taxon>
        <taxon>Nematoda</taxon>
        <taxon>Chromadorea</taxon>
        <taxon>Plectida</taxon>
        <taxon>Plectina</taxon>
        <taxon>Plectoidea</taxon>
        <taxon>Plectidae</taxon>
        <taxon>Plectus</taxon>
    </lineage>
</organism>
<dbReference type="AlphaFoldDB" id="A0A914X1Q7"/>
<name>A0A914X1Q7_9BILA</name>
<evidence type="ECO:0000313" key="2">
    <source>
        <dbReference type="Proteomes" id="UP000887566"/>
    </source>
</evidence>
<feature type="region of interest" description="Disordered" evidence="1">
    <location>
        <begin position="38"/>
        <end position="120"/>
    </location>
</feature>
<feature type="compositionally biased region" description="Basic and acidic residues" evidence="1">
    <location>
        <begin position="107"/>
        <end position="120"/>
    </location>
</feature>